<evidence type="ECO:0000313" key="2">
    <source>
        <dbReference type="EMBL" id="PKV10521.1"/>
    </source>
</evidence>
<dbReference type="EMBL" id="PHKW01000033">
    <property type="protein sequence ID" value="PKV14840.1"/>
    <property type="molecule type" value="Genomic_DNA"/>
</dbReference>
<evidence type="ECO:0000313" key="5">
    <source>
        <dbReference type="Proteomes" id="UP000233748"/>
    </source>
</evidence>
<gene>
    <name evidence="2" type="ORF">XpruCFBP8353_23065</name>
    <name evidence="3" type="ORF">XpruCFBP8354_22825</name>
</gene>
<proteinExistence type="predicted"/>
<sequence>MKLLDYQGDTIYRGGFIRVNGSYPYENFVEFMFYETGEDDRIYGLIVASGYKAGLKLVNLPKESLTTNGGISKDWVISNWDRWIYPECDINDVYFLERRDINA</sequence>
<dbReference type="EMBL" id="PHKV01000069">
    <property type="protein sequence ID" value="PKV10521.1"/>
    <property type="molecule type" value="Genomic_DNA"/>
</dbReference>
<name>A0A2N3RDF4_9XANT</name>
<reference evidence="4 5" key="1">
    <citation type="submission" date="2017-11" db="EMBL/GenBank/DDBJ databases">
        <title>Xanthomonas prunicola sp. nov., a novel pathogen that affects nectarine (Prunus persica var. nectarine) trees.</title>
        <authorList>
            <person name="Lopez M."/>
            <person name="Lopez-Soriano P."/>
            <person name="Garita-Cambronero J."/>
            <person name="Beltran C."/>
            <person name="Taghouti G."/>
            <person name="Portier P."/>
            <person name="Cubero J."/>
            <person name="Fischer-Le Saux M."/>
            <person name="Marco-Noales E."/>
        </authorList>
    </citation>
    <scope>NUCLEOTIDE SEQUENCE [LARGE SCALE GENOMIC DNA]</scope>
    <source>
        <strain evidence="2 4">CFBP8353</strain>
        <strain evidence="3 5">CFBP8354</strain>
    </source>
</reference>
<dbReference type="Proteomes" id="UP000233720">
    <property type="component" value="Unassembled WGS sequence"/>
</dbReference>
<evidence type="ECO:0000313" key="3">
    <source>
        <dbReference type="EMBL" id="PKV14840.1"/>
    </source>
</evidence>
<dbReference type="Pfam" id="PF15572">
    <property type="entry name" value="Imm45"/>
    <property type="match status" value="1"/>
</dbReference>
<evidence type="ECO:0000313" key="4">
    <source>
        <dbReference type="Proteomes" id="UP000233720"/>
    </source>
</evidence>
<comment type="caution">
    <text evidence="2">The sequence shown here is derived from an EMBL/GenBank/DDBJ whole genome shotgun (WGS) entry which is preliminary data.</text>
</comment>
<accession>A0A2N3RDF4</accession>
<keyword evidence="5" id="KW-1185">Reference proteome</keyword>
<dbReference type="Proteomes" id="UP000233748">
    <property type="component" value="Unassembled WGS sequence"/>
</dbReference>
<protein>
    <recommendedName>
        <fullName evidence="1">Immunity protein 45 domain-containing protein</fullName>
    </recommendedName>
</protein>
<dbReference type="AlphaFoldDB" id="A0A2N3RDF4"/>
<dbReference type="OrthoDB" id="1149257at2"/>
<evidence type="ECO:0000259" key="1">
    <source>
        <dbReference type="Pfam" id="PF15572"/>
    </source>
</evidence>
<organism evidence="2 4">
    <name type="scientific">Xanthomonas prunicola</name>
    <dbReference type="NCBI Taxonomy" id="2053930"/>
    <lineage>
        <taxon>Bacteria</taxon>
        <taxon>Pseudomonadati</taxon>
        <taxon>Pseudomonadota</taxon>
        <taxon>Gammaproteobacteria</taxon>
        <taxon>Lysobacterales</taxon>
        <taxon>Lysobacteraceae</taxon>
        <taxon>Xanthomonas</taxon>
    </lineage>
</organism>
<dbReference type="InterPro" id="IPR029077">
    <property type="entry name" value="Imm45"/>
</dbReference>
<feature type="domain" description="Immunity protein 45" evidence="1">
    <location>
        <begin position="4"/>
        <end position="94"/>
    </location>
</feature>